<proteinExistence type="predicted"/>
<evidence type="ECO:0000313" key="1">
    <source>
        <dbReference type="EMBL" id="KOB87490.1"/>
    </source>
</evidence>
<dbReference type="OMA" id="FYWNIFN"/>
<accession>A0A0L7M4J6</accession>
<name>A0A0L7M4J6_PLAF4</name>
<dbReference type="AlphaFoldDB" id="A0A0L7M4J6"/>
<dbReference type="OrthoDB" id="64915at2759"/>
<reference evidence="2" key="1">
    <citation type="submission" date="2006-09" db="EMBL/GenBank/DDBJ databases">
        <title>Annotation of Plasmodium falciparum Dd2.</title>
        <authorList>
            <consortium name="The Broad Institute Genome Sequencing Platform"/>
            <person name="Volkman S.K."/>
            <person name="Neafsey D.E."/>
            <person name="Dash A.P."/>
            <person name="Chitnis C.E."/>
            <person name="Hartl D.L."/>
            <person name="Young S.K."/>
            <person name="Zeng Q."/>
            <person name="Koehrsen M."/>
            <person name="Alvarado L."/>
            <person name="Berlin A."/>
            <person name="Borenstein D."/>
            <person name="Chapman S.B."/>
            <person name="Chen Z."/>
            <person name="Engels R."/>
            <person name="Freedman E."/>
            <person name="Gellesch M."/>
            <person name="Goldberg J."/>
            <person name="Griggs A."/>
            <person name="Gujja S."/>
            <person name="Heilman E.R."/>
            <person name="Heiman D.I."/>
            <person name="Howarth C."/>
            <person name="Jen D."/>
            <person name="Larson L."/>
            <person name="Mehta T."/>
            <person name="Neiman D."/>
            <person name="Park D."/>
            <person name="Pearson M."/>
            <person name="Roberts A."/>
            <person name="Saif S."/>
            <person name="Shea T."/>
            <person name="Shenoy N."/>
            <person name="Sisk P."/>
            <person name="Stolte C."/>
            <person name="Sykes S."/>
            <person name="Walk T."/>
            <person name="White J."/>
            <person name="Yandava C."/>
            <person name="Haas B."/>
            <person name="Henn M.R."/>
            <person name="Nusbaum C."/>
            <person name="Birren B."/>
        </authorList>
    </citation>
    <scope>NUCLEOTIDE SEQUENCE [LARGE SCALE GENOMIC DNA]</scope>
</reference>
<sequence>MASRKFSICLICDKEGFKWIPFLIKEWKIKYMYCNDEELKNCLVSTFGLVDTITNTNNNALKYIEGISNESIDLLFLALSTSTFHEFILEYVISQKKFFYIFSSNIPTWNIKKFEKYKSLINNFNPYTNIIYDVKEEFKNINKQFYWNIYNPILNERVFHNLKTGLNELGHIYGAQLECTFIPFTYQNEEVSNILFLRTILIMSLMEFLFDKPKSILAKCYSVNNEAASVQCVVANLLFESLNCNITISVNTFNKIFNLKVYGDNGFIEVTYSTEHNCKGKNMLYVCMAGFQRQRCLNHYEYPNLFVEDAHQNALNELKYFIEEQVYTNKYINIHISAIYTSICLWKSNGTNIMLDNENNNNNDDNIDMIHMNKEHSCIAALKV</sequence>
<dbReference type="KEGG" id="pfd:PFDG_03289"/>
<gene>
    <name evidence="1" type="ORF">PFDG_03289</name>
</gene>
<dbReference type="Proteomes" id="UP000054282">
    <property type="component" value="Unassembled WGS sequence"/>
</dbReference>
<evidence type="ECO:0000313" key="2">
    <source>
        <dbReference type="Proteomes" id="UP000054282"/>
    </source>
</evidence>
<dbReference type="EMBL" id="DS016566">
    <property type="protein sequence ID" value="KOB87490.1"/>
    <property type="molecule type" value="Genomic_DNA"/>
</dbReference>
<reference evidence="2" key="2">
    <citation type="submission" date="2006-09" db="EMBL/GenBank/DDBJ databases">
        <title>The genome sequence of Plasmodium falciparum Dd2.</title>
        <authorList>
            <consortium name="The Broad Institute Genome Sequencing Platform"/>
            <person name="Birren B."/>
            <person name="Lander E."/>
            <person name="Galagan J."/>
            <person name="Nusbaum C."/>
            <person name="Devon K."/>
            <person name="Henn M."/>
            <person name="Jaffe D."/>
            <person name="Butler J."/>
            <person name="Alvarez P."/>
            <person name="Gnerre S."/>
            <person name="Grabherr M."/>
            <person name="Kleber M."/>
            <person name="Mauceli E."/>
            <person name="Brockman W."/>
            <person name="MacCallum I.A."/>
            <person name="Rounsley S."/>
            <person name="Young S."/>
            <person name="LaButti K."/>
            <person name="Pushparaj V."/>
            <person name="DeCaprio D."/>
            <person name="Crawford M."/>
            <person name="Koehrsen M."/>
            <person name="Engels R."/>
            <person name="Montgomery P."/>
            <person name="Pearson M."/>
            <person name="Howarth C."/>
            <person name="Larson L."/>
            <person name="Luoma S."/>
            <person name="White J."/>
            <person name="Kodira C."/>
            <person name="Zeng Q."/>
            <person name="O'Leary S."/>
            <person name="Yandava C."/>
            <person name="Alvarado L."/>
            <person name="Wirth D."/>
            <person name="Volkman S."/>
            <person name="Hartl D."/>
        </authorList>
    </citation>
    <scope>NUCLEOTIDE SEQUENCE [LARGE SCALE GENOMIC DNA]</scope>
</reference>
<protein>
    <submittedName>
        <fullName evidence="1">Uncharacterized protein</fullName>
    </submittedName>
</protein>
<organism evidence="1 2">
    <name type="scientific">Plasmodium falciparum (isolate Dd2)</name>
    <dbReference type="NCBI Taxonomy" id="57267"/>
    <lineage>
        <taxon>Eukaryota</taxon>
        <taxon>Sar</taxon>
        <taxon>Alveolata</taxon>
        <taxon>Apicomplexa</taxon>
        <taxon>Aconoidasida</taxon>
        <taxon>Haemosporida</taxon>
        <taxon>Plasmodiidae</taxon>
        <taxon>Plasmodium</taxon>
        <taxon>Plasmodium (Laverania)</taxon>
    </lineage>
</organism>